<protein>
    <submittedName>
        <fullName evidence="7">Polysaccharide biosynthesis protein</fullName>
    </submittedName>
</protein>
<sequence length="447" mass="48507">MFQNVGKKVNWLIQGKGSVAATAQTMITMVGILAINVITGMITARTLGPEGRGEQAALILWPEFMANVITLGIPSALVYNLRRYPEERSNFFSAAVILCTVLGIGSAIVGIVFLPQWLSQYPTETIRMAQVLMPIVPIFLLAQLFAVALDASSQFAISNLGRYMMPVGTLILLGGLAISNKITPYTAALAYILPGIVVFASRVAYLKKIFKFKWSGLRKTYRRLMSYGVRSYGVELVKTLSGQLSQVVIIGLLSSTNLGIYVVALKLSRMMNVFQTSFVTVLFPKVAGRPVKEVVAVTGRAVRVSLALTCSAGLVISFLAPIVLNALYGQEFLAAISVFRILLIEIIISGTVWVFLQAFMAVGKPGVVTILQGLGVAVSVPLMFLLIPQYGLEGAGIALLCSSSIRLILVYSSYGLVLKVSPPSLLLNKKDLDYVFQQVRSKQKKRI</sequence>
<evidence type="ECO:0000313" key="8">
    <source>
        <dbReference type="Proteomes" id="UP000320055"/>
    </source>
</evidence>
<evidence type="ECO:0000256" key="1">
    <source>
        <dbReference type="ARBA" id="ARBA00004651"/>
    </source>
</evidence>
<proteinExistence type="predicted"/>
<keyword evidence="2" id="KW-1003">Cell membrane</keyword>
<feature type="transmembrane region" description="Helical" evidence="6">
    <location>
        <begin position="304"/>
        <end position="328"/>
    </location>
</feature>
<dbReference type="Pfam" id="PF01943">
    <property type="entry name" value="Polysacc_synt"/>
    <property type="match status" value="1"/>
</dbReference>
<evidence type="ECO:0000256" key="4">
    <source>
        <dbReference type="ARBA" id="ARBA00022989"/>
    </source>
</evidence>
<dbReference type="RefSeq" id="WP_144865745.1">
    <property type="nucleotide sequence ID" value="NZ_LR213799.1"/>
</dbReference>
<keyword evidence="8" id="KW-1185">Reference proteome</keyword>
<feature type="transmembrane region" description="Helical" evidence="6">
    <location>
        <begin position="334"/>
        <end position="356"/>
    </location>
</feature>
<name>A0A563VX20_9CYAN</name>
<feature type="transmembrane region" description="Helical" evidence="6">
    <location>
        <begin position="126"/>
        <end position="148"/>
    </location>
</feature>
<feature type="transmembrane region" description="Helical" evidence="6">
    <location>
        <begin position="185"/>
        <end position="206"/>
    </location>
</feature>
<feature type="transmembrane region" description="Helical" evidence="6">
    <location>
        <begin position="160"/>
        <end position="179"/>
    </location>
</feature>
<accession>A0A563VX20</accession>
<keyword evidence="4 6" id="KW-1133">Transmembrane helix</keyword>
<dbReference type="PANTHER" id="PTHR30250:SF11">
    <property type="entry name" value="O-ANTIGEN TRANSPORTER-RELATED"/>
    <property type="match status" value="1"/>
</dbReference>
<evidence type="ECO:0000256" key="3">
    <source>
        <dbReference type="ARBA" id="ARBA00022692"/>
    </source>
</evidence>
<keyword evidence="3 6" id="KW-0812">Transmembrane</keyword>
<evidence type="ECO:0000256" key="6">
    <source>
        <dbReference type="SAM" id="Phobius"/>
    </source>
</evidence>
<comment type="subcellular location">
    <subcellularLocation>
        <location evidence="1">Cell membrane</location>
        <topology evidence="1">Multi-pass membrane protein</topology>
    </subcellularLocation>
</comment>
<evidence type="ECO:0000256" key="5">
    <source>
        <dbReference type="ARBA" id="ARBA00023136"/>
    </source>
</evidence>
<dbReference type="AlphaFoldDB" id="A0A563VX20"/>
<feature type="transmembrane region" description="Helical" evidence="6">
    <location>
        <begin position="368"/>
        <end position="391"/>
    </location>
</feature>
<dbReference type="GO" id="GO:0005886">
    <property type="term" value="C:plasma membrane"/>
    <property type="evidence" value="ECO:0007669"/>
    <property type="project" value="UniProtKB-SubCell"/>
</dbReference>
<keyword evidence="5 6" id="KW-0472">Membrane</keyword>
<feature type="transmembrane region" description="Helical" evidence="6">
    <location>
        <begin position="21"/>
        <end position="44"/>
    </location>
</feature>
<dbReference type="OrthoDB" id="8482265at2"/>
<dbReference type="Proteomes" id="UP000320055">
    <property type="component" value="Unassembled WGS sequence"/>
</dbReference>
<dbReference type="PANTHER" id="PTHR30250">
    <property type="entry name" value="PST FAMILY PREDICTED COLANIC ACID TRANSPORTER"/>
    <property type="match status" value="1"/>
</dbReference>
<reference evidence="7 8" key="1">
    <citation type="submission" date="2019-01" db="EMBL/GenBank/DDBJ databases">
        <authorList>
            <person name="Brito A."/>
        </authorList>
    </citation>
    <scope>NUCLEOTIDE SEQUENCE [LARGE SCALE GENOMIC DNA]</scope>
    <source>
        <strain evidence="7">1</strain>
    </source>
</reference>
<feature type="transmembrane region" description="Helical" evidence="6">
    <location>
        <begin position="56"/>
        <end position="79"/>
    </location>
</feature>
<dbReference type="InterPro" id="IPR002797">
    <property type="entry name" value="Polysacc_synth"/>
</dbReference>
<feature type="transmembrane region" description="Helical" evidence="6">
    <location>
        <begin position="91"/>
        <end position="114"/>
    </location>
</feature>
<evidence type="ECO:0000313" key="7">
    <source>
        <dbReference type="EMBL" id="VEP15937.1"/>
    </source>
</evidence>
<dbReference type="InterPro" id="IPR050833">
    <property type="entry name" value="Poly_Biosynth_Transport"/>
</dbReference>
<organism evidence="7 8">
    <name type="scientific">Hyella patelloides LEGE 07179</name>
    <dbReference type="NCBI Taxonomy" id="945734"/>
    <lineage>
        <taxon>Bacteria</taxon>
        <taxon>Bacillati</taxon>
        <taxon>Cyanobacteriota</taxon>
        <taxon>Cyanophyceae</taxon>
        <taxon>Pleurocapsales</taxon>
        <taxon>Hyellaceae</taxon>
        <taxon>Hyella</taxon>
    </lineage>
</organism>
<gene>
    <name evidence="7" type="ORF">H1P_390005</name>
</gene>
<dbReference type="EMBL" id="CAACVJ010000323">
    <property type="protein sequence ID" value="VEP15937.1"/>
    <property type="molecule type" value="Genomic_DNA"/>
</dbReference>
<feature type="transmembrane region" description="Helical" evidence="6">
    <location>
        <begin position="397"/>
        <end position="420"/>
    </location>
</feature>
<evidence type="ECO:0000256" key="2">
    <source>
        <dbReference type="ARBA" id="ARBA00022475"/>
    </source>
</evidence>